<dbReference type="Pfam" id="PF01551">
    <property type="entry name" value="Peptidase_M23"/>
    <property type="match status" value="1"/>
</dbReference>
<dbReference type="STRING" id="1434232.MAIT1_03289"/>
<name>A0A1Y2K747_9PROT</name>
<keyword evidence="2" id="KW-0472">Membrane</keyword>
<dbReference type="PANTHER" id="PTHR21666:SF289">
    <property type="entry name" value="L-ALA--D-GLU ENDOPEPTIDASE"/>
    <property type="match status" value="1"/>
</dbReference>
<evidence type="ECO:0000313" key="5">
    <source>
        <dbReference type="Proteomes" id="UP000194003"/>
    </source>
</evidence>
<reference evidence="4 5" key="1">
    <citation type="journal article" date="2016" name="BMC Genomics">
        <title>Combined genomic and structural analyses of a cultured magnetotactic bacterium reveals its niche adaptation to a dynamic environment.</title>
        <authorList>
            <person name="Araujo A.C."/>
            <person name="Morillo V."/>
            <person name="Cypriano J."/>
            <person name="Teixeira L.C."/>
            <person name="Leao P."/>
            <person name="Lyra S."/>
            <person name="Almeida L.G."/>
            <person name="Bazylinski D.A."/>
            <person name="Vasconcellos A.T."/>
            <person name="Abreu F."/>
            <person name="Lins U."/>
        </authorList>
    </citation>
    <scope>NUCLEOTIDE SEQUENCE [LARGE SCALE GENOMIC DNA]</scope>
    <source>
        <strain evidence="4 5">IT-1</strain>
    </source>
</reference>
<evidence type="ECO:0000256" key="1">
    <source>
        <dbReference type="ARBA" id="ARBA00022729"/>
    </source>
</evidence>
<feature type="transmembrane region" description="Helical" evidence="2">
    <location>
        <begin position="27"/>
        <end position="49"/>
    </location>
</feature>
<dbReference type="InterPro" id="IPR050570">
    <property type="entry name" value="Cell_wall_metabolism_enzyme"/>
</dbReference>
<dbReference type="SUPFAM" id="SSF51261">
    <property type="entry name" value="Duplicated hybrid motif"/>
    <property type="match status" value="1"/>
</dbReference>
<dbReference type="Gene3D" id="2.70.70.10">
    <property type="entry name" value="Glucose Permease (Domain IIA)"/>
    <property type="match status" value="1"/>
</dbReference>
<gene>
    <name evidence="4" type="ORF">MAIT1_03289</name>
</gene>
<dbReference type="Proteomes" id="UP000194003">
    <property type="component" value="Unassembled WGS sequence"/>
</dbReference>
<keyword evidence="2" id="KW-0812">Transmembrane</keyword>
<sequence>MQNSFTITITTFRGSRSFSMTKRQVRVVLSALGGLVSCLLIALAGIWYFQEDREQIAMQLEEVVANKDDLYQANQALSLANQDKQDRIHAYEEKYGLLEQPKPEPVVAVTPFDGYRNALVKRHLLASIPNGNPVPFKGVTSPYGRRVEPIRSKNSGPISDEPNDFHGGIDLRAKTGTAVAATADGVVEFSGRDHSGYGVLVILRHDFGFRTAYAHLSKTLVKKGDFVTRGDVIARSGNSGRSSGPHLHYEVRFIRNRLNPNKFMAWTWDNYEEVFKEKQVKWRSLVKILNRRLTNPAQPSLQLAQK</sequence>
<dbReference type="AlphaFoldDB" id="A0A1Y2K747"/>
<evidence type="ECO:0000256" key="2">
    <source>
        <dbReference type="SAM" id="Phobius"/>
    </source>
</evidence>
<dbReference type="InterPro" id="IPR011055">
    <property type="entry name" value="Dup_hybrid_motif"/>
</dbReference>
<feature type="domain" description="M23ase beta-sheet core" evidence="3">
    <location>
        <begin position="165"/>
        <end position="260"/>
    </location>
</feature>
<protein>
    <submittedName>
        <fullName evidence="4">Putative peptidase M23B</fullName>
    </submittedName>
</protein>
<keyword evidence="2" id="KW-1133">Transmembrane helix</keyword>
<keyword evidence="1" id="KW-0732">Signal</keyword>
<accession>A0A1Y2K747</accession>
<keyword evidence="5" id="KW-1185">Reference proteome</keyword>
<dbReference type="GO" id="GO:0004222">
    <property type="term" value="F:metalloendopeptidase activity"/>
    <property type="evidence" value="ECO:0007669"/>
    <property type="project" value="TreeGrafter"/>
</dbReference>
<evidence type="ECO:0000259" key="3">
    <source>
        <dbReference type="Pfam" id="PF01551"/>
    </source>
</evidence>
<dbReference type="PANTHER" id="PTHR21666">
    <property type="entry name" value="PEPTIDASE-RELATED"/>
    <property type="match status" value="1"/>
</dbReference>
<dbReference type="InterPro" id="IPR016047">
    <property type="entry name" value="M23ase_b-sheet_dom"/>
</dbReference>
<comment type="caution">
    <text evidence="4">The sequence shown here is derived from an EMBL/GenBank/DDBJ whole genome shotgun (WGS) entry which is preliminary data.</text>
</comment>
<proteinExistence type="predicted"/>
<dbReference type="EMBL" id="LVJN01000018">
    <property type="protein sequence ID" value="OSM05137.1"/>
    <property type="molecule type" value="Genomic_DNA"/>
</dbReference>
<evidence type="ECO:0000313" key="4">
    <source>
        <dbReference type="EMBL" id="OSM05137.1"/>
    </source>
</evidence>
<organism evidence="4 5">
    <name type="scientific">Magnetofaba australis IT-1</name>
    <dbReference type="NCBI Taxonomy" id="1434232"/>
    <lineage>
        <taxon>Bacteria</taxon>
        <taxon>Pseudomonadati</taxon>
        <taxon>Pseudomonadota</taxon>
        <taxon>Magnetococcia</taxon>
        <taxon>Magnetococcales</taxon>
        <taxon>Magnetococcaceae</taxon>
        <taxon>Magnetofaba</taxon>
    </lineage>
</organism>
<dbReference type="CDD" id="cd12797">
    <property type="entry name" value="M23_peptidase"/>
    <property type="match status" value="1"/>
</dbReference>